<evidence type="ECO:0000313" key="1">
    <source>
        <dbReference type="EMBL" id="KAJ1967253.1"/>
    </source>
</evidence>
<dbReference type="AlphaFoldDB" id="A0A9W8E380"/>
<sequence length="282" mass="31956">MASVQSLVERYRDVERHWFQTLHSSEQQALTLEPGERIEQLTPETIEYRLQNLGFYAEVAFMLLGLKPAVLFWFGADTVEGLDVSCPSTRNIQAGSHEPGQTTRVKQHLLEKYVTQVCRVVLGNLCESTTNGGETKDSTLSPPPPRLALVSLPHRLCSPEMDLQSTYICYNRDHPVAQSIMPELLNPAQTTIEEKTLQRLLDYPGTLPTSPDQYPQMIYVEYLVPEQPLAPSSHDTGTPREPRYLCSMSYIAQRSEIPAVRAHFLEYRQAIQQIGLDLRLCI</sequence>
<reference evidence="1" key="1">
    <citation type="submission" date="2022-07" db="EMBL/GenBank/DDBJ databases">
        <title>Phylogenomic reconstructions and comparative analyses of Kickxellomycotina fungi.</title>
        <authorList>
            <person name="Reynolds N.K."/>
            <person name="Stajich J.E."/>
            <person name="Barry K."/>
            <person name="Grigoriev I.V."/>
            <person name="Crous P."/>
            <person name="Smith M.E."/>
        </authorList>
    </citation>
    <scope>NUCLEOTIDE SEQUENCE</scope>
    <source>
        <strain evidence="1">RSA 1196</strain>
    </source>
</reference>
<protein>
    <submittedName>
        <fullName evidence="1">Uncharacterized protein</fullName>
    </submittedName>
</protein>
<dbReference type="Proteomes" id="UP001150925">
    <property type="component" value="Unassembled WGS sequence"/>
</dbReference>
<organism evidence="1 2">
    <name type="scientific">Dispira parvispora</name>
    <dbReference type="NCBI Taxonomy" id="1520584"/>
    <lineage>
        <taxon>Eukaryota</taxon>
        <taxon>Fungi</taxon>
        <taxon>Fungi incertae sedis</taxon>
        <taxon>Zoopagomycota</taxon>
        <taxon>Kickxellomycotina</taxon>
        <taxon>Dimargaritomycetes</taxon>
        <taxon>Dimargaritales</taxon>
        <taxon>Dimargaritaceae</taxon>
        <taxon>Dispira</taxon>
    </lineage>
</organism>
<dbReference type="OrthoDB" id="61900at2759"/>
<name>A0A9W8E380_9FUNG</name>
<comment type="caution">
    <text evidence="1">The sequence shown here is derived from an EMBL/GenBank/DDBJ whole genome shotgun (WGS) entry which is preliminary data.</text>
</comment>
<evidence type="ECO:0000313" key="2">
    <source>
        <dbReference type="Proteomes" id="UP001150925"/>
    </source>
</evidence>
<accession>A0A9W8E380</accession>
<dbReference type="EMBL" id="JANBPY010000368">
    <property type="protein sequence ID" value="KAJ1967253.1"/>
    <property type="molecule type" value="Genomic_DNA"/>
</dbReference>
<proteinExistence type="predicted"/>
<gene>
    <name evidence="1" type="ORF">IWQ62_001972</name>
</gene>
<keyword evidence="2" id="KW-1185">Reference proteome</keyword>